<evidence type="ECO:0000256" key="10">
    <source>
        <dbReference type="ARBA" id="ARBA00022763"/>
    </source>
</evidence>
<evidence type="ECO:0000256" key="14">
    <source>
        <dbReference type="ARBA" id="ARBA00023125"/>
    </source>
</evidence>
<dbReference type="GO" id="GO:0003684">
    <property type="term" value="F:damaged DNA binding"/>
    <property type="evidence" value="ECO:0007669"/>
    <property type="project" value="InterPro"/>
</dbReference>
<dbReference type="InterPro" id="IPR001375">
    <property type="entry name" value="Peptidase_S9_cat"/>
</dbReference>
<dbReference type="GO" id="GO:0006303">
    <property type="term" value="P:double-strand break repair via nonhomologous end joining"/>
    <property type="evidence" value="ECO:0007669"/>
    <property type="project" value="InterPro"/>
</dbReference>
<dbReference type="EMBL" id="KL596790">
    <property type="protein sequence ID" value="KER24990.1"/>
    <property type="molecule type" value="Genomic_DNA"/>
</dbReference>
<dbReference type="GO" id="GO:0006310">
    <property type="term" value="P:DNA recombination"/>
    <property type="evidence" value="ECO:0007669"/>
    <property type="project" value="UniProtKB-KW"/>
</dbReference>
<dbReference type="GO" id="GO:0006508">
    <property type="term" value="P:proteolysis"/>
    <property type="evidence" value="ECO:0007669"/>
    <property type="project" value="InterPro"/>
</dbReference>
<dbReference type="Gene3D" id="1.10.1600.10">
    <property type="match status" value="1"/>
</dbReference>
<dbReference type="SUPFAM" id="SSF100939">
    <property type="entry name" value="SPOC domain-like"/>
    <property type="match status" value="1"/>
</dbReference>
<evidence type="ECO:0000256" key="16">
    <source>
        <dbReference type="ARBA" id="ARBA00023204"/>
    </source>
</evidence>
<protein>
    <recommendedName>
        <fullName evidence="7">acylaminoacyl-peptidase</fullName>
        <ecNumber evidence="7">3.4.19.1</ecNumber>
    </recommendedName>
</protein>
<dbReference type="Pfam" id="PF19283">
    <property type="entry name" value="APEH_N"/>
    <property type="match status" value="1"/>
</dbReference>
<dbReference type="SMART" id="SM00559">
    <property type="entry name" value="Ku78"/>
    <property type="match status" value="1"/>
</dbReference>
<dbReference type="Gene3D" id="3.40.50.410">
    <property type="entry name" value="von Willebrand factor, type A domain"/>
    <property type="match status" value="1"/>
</dbReference>
<keyword evidence="21" id="KW-1185">Reference proteome</keyword>
<keyword evidence="8" id="KW-0963">Cytoplasm</keyword>
<evidence type="ECO:0000256" key="5">
    <source>
        <dbReference type="ARBA" id="ARBA00010040"/>
    </source>
</evidence>
<dbReference type="Proteomes" id="UP000054324">
    <property type="component" value="Unassembled WGS sequence"/>
</dbReference>
<dbReference type="CDD" id="cd00788">
    <property type="entry name" value="KU70"/>
    <property type="match status" value="1"/>
</dbReference>
<evidence type="ECO:0000256" key="17">
    <source>
        <dbReference type="ARBA" id="ARBA00023242"/>
    </source>
</evidence>
<dbReference type="Gene3D" id="2.40.290.10">
    <property type="match status" value="1"/>
</dbReference>
<evidence type="ECO:0000256" key="8">
    <source>
        <dbReference type="ARBA" id="ARBA00022490"/>
    </source>
</evidence>
<keyword evidence="13" id="KW-0067">ATP-binding</keyword>
<evidence type="ECO:0000256" key="7">
    <source>
        <dbReference type="ARBA" id="ARBA00012917"/>
    </source>
</evidence>
<feature type="domain" description="Ku" evidence="19">
    <location>
        <begin position="974"/>
        <end position="1121"/>
    </location>
</feature>
<dbReference type="EC" id="3.4.19.1" evidence="7"/>
<dbReference type="PANTHER" id="PTHR42776:SF4">
    <property type="entry name" value="ACYLAMINO-ACID-RELEASING ENZYME"/>
    <property type="match status" value="1"/>
</dbReference>
<organism evidence="20 21">
    <name type="scientific">Opisthorchis viverrini</name>
    <name type="common">Southeast Asian liver fluke</name>
    <dbReference type="NCBI Taxonomy" id="6198"/>
    <lineage>
        <taxon>Eukaryota</taxon>
        <taxon>Metazoa</taxon>
        <taxon>Spiralia</taxon>
        <taxon>Lophotrochozoa</taxon>
        <taxon>Platyhelminthes</taxon>
        <taxon>Trematoda</taxon>
        <taxon>Digenea</taxon>
        <taxon>Opisthorchiida</taxon>
        <taxon>Opisthorchiata</taxon>
        <taxon>Opisthorchiidae</taxon>
        <taxon>Opisthorchis</taxon>
    </lineage>
</organism>
<evidence type="ECO:0000313" key="20">
    <source>
        <dbReference type="EMBL" id="KER24990.1"/>
    </source>
</evidence>
<dbReference type="Pfam" id="PF00326">
    <property type="entry name" value="Peptidase_S9"/>
    <property type="match status" value="1"/>
</dbReference>
<dbReference type="InterPro" id="IPR005161">
    <property type="entry name" value="Ku_N"/>
</dbReference>
<evidence type="ECO:0000313" key="21">
    <source>
        <dbReference type="Proteomes" id="UP000054324"/>
    </source>
</evidence>
<evidence type="ECO:0000256" key="11">
    <source>
        <dbReference type="ARBA" id="ARBA00022801"/>
    </source>
</evidence>
<dbReference type="SUPFAM" id="SSF82171">
    <property type="entry name" value="DPP6 N-terminal domain-like"/>
    <property type="match status" value="1"/>
</dbReference>
<dbReference type="GO" id="GO:0005737">
    <property type="term" value="C:cytoplasm"/>
    <property type="evidence" value="ECO:0007669"/>
    <property type="project" value="UniProtKB-SubCell"/>
</dbReference>
<dbReference type="Gene3D" id="1.10.720.30">
    <property type="entry name" value="SAP domain"/>
    <property type="match status" value="1"/>
</dbReference>
<keyword evidence="10" id="KW-0227">DNA damage</keyword>
<dbReference type="InterPro" id="IPR047087">
    <property type="entry name" value="KU70_core_dom"/>
</dbReference>
<dbReference type="PANTHER" id="PTHR42776">
    <property type="entry name" value="SERINE PEPTIDASE S9 FAMILY MEMBER"/>
    <property type="match status" value="1"/>
</dbReference>
<dbReference type="Pfam" id="PF02735">
    <property type="entry name" value="Ku"/>
    <property type="match status" value="1"/>
</dbReference>
<evidence type="ECO:0000256" key="2">
    <source>
        <dbReference type="ARBA" id="ARBA00004123"/>
    </source>
</evidence>
<evidence type="ECO:0000256" key="3">
    <source>
        <dbReference type="ARBA" id="ARBA00004496"/>
    </source>
</evidence>
<keyword evidence="11" id="KW-0378">Hydrolase</keyword>
<keyword evidence="9" id="KW-0547">Nucleotide-binding</keyword>
<evidence type="ECO:0000256" key="18">
    <source>
        <dbReference type="SAM" id="MobiDB-lite"/>
    </source>
</evidence>
<comment type="subcellular location">
    <subcellularLocation>
        <location evidence="3">Cytoplasm</location>
    </subcellularLocation>
    <subcellularLocation>
        <location evidence="2">Nucleus</location>
    </subcellularLocation>
</comment>
<dbReference type="KEGG" id="ovi:T265_07445"/>
<dbReference type="InterPro" id="IPR036465">
    <property type="entry name" value="vWFA_dom_sf"/>
</dbReference>
<dbReference type="GO" id="GO:0043564">
    <property type="term" value="C:Ku70:Ku80 complex"/>
    <property type="evidence" value="ECO:0007669"/>
    <property type="project" value="InterPro"/>
</dbReference>
<feature type="region of interest" description="Disordered" evidence="18">
    <location>
        <begin position="1206"/>
        <end position="1229"/>
    </location>
</feature>
<dbReference type="Pfam" id="PF03730">
    <property type="entry name" value="Ku_C"/>
    <property type="match status" value="1"/>
</dbReference>
<dbReference type="CTD" id="20321624"/>
<dbReference type="InterPro" id="IPR045550">
    <property type="entry name" value="AARE_N"/>
</dbReference>
<sequence>MLRVFSGASNFSLFPRLSFFNFFEKVISRPYDELFFFPNLISPILLPFVKQSKPDELGDSPFRYHSDWGEGLTDVRESVICVLDVANENVSCIVSPSLLPGFTPTHPVWCPNDEGLIFLGYALKAYRLGVKYCLQRACQLFFLDFRTQKFHALSEANKAADCPRFSPDGSRLVWLENSVGGPHQQCRSLIGLDWPWIEGKSKPQTLVPVVDSPERPNGFPGLYCGLPEHCWTADSRCLVVSSIWGFDLAPLLIVLPETFDGRLAEIRKIPFINDLGCLEDNGNNPISVDILDVHFDVVAACFSSPVHPPCLAVMHVPETEGGSDTSSWLARYKWQIIPSGALTNNSGSMPPFFSGINYSIIRSSRTSCEALLARPNGSVIKLQNKEADTSQFGEVPLRNSQPRGLIVFPHGGPHSAFTSSWSPMLVGFMASGFACLLVNYRGSLGYGQESLRSLLGNISRCDVEDCVEATHSALTLLEKEFGCQLPAVLFGGSHGGFLVLHLAARHPALYRAAVARNPVSDLITMSSISDIPDWTYAESGLDNGEPWNLGTIPSLSELEVLSKMSPLFHLNCSWSVPLLLLLGAKDVRVPMSQGINFYHKLKALSPSVACEAHVYPQDAHPLESPAADKDVFLRTVNWFYTHLQLSVRGMSGVDYALETFLENEDDELEGSDPLSQSATTGLIFLVDCTPTMLGLGNAGCEPFGLRLALRCCQTVQQNKAINSPWDVISLVFMRTRESSSDLRHIYVLQPLTTPDAERILQLESLQKLDEKELESRFGTIADRKDAHFGLHDALWACQNMFSSCSKTLADRCIFLITDDPDPSHGMAQLKRQAIIKTNDLKQMGIGLEILPVRRPEKDASEFDFDLFYQDLLSNGDFDFFPADTAPARTDAAERIEQLLSRVWIRELKRRRLTRIPFHLGPGKEFALGVSVFCLARRARPPVSVWLSSADNKPVTVRRHRYKVSKSNGEFDPTEDLLLPHDLIRGVKVGSRHLCFEQEEISENIRDLAPVGIHLLGFKPIHRLRPYHHIRAPQFIYPDESYIRGSRLWFTTLLQVCLNRRLFAMALYVQRKNIPPRLIALIPQEENLDEDGAQVYPPGFHIIFLPYCDDFRDLELPEFELASEEQVEAAKAVVKKLMVPYDPRQISNPILQRHYAVLEALALHKDHVDDVPDSTMPNFGAIQRRAGNEIANFKRVCNLEESVPVKRPKVAADSKKRRASPSNKAMSTEPDFTEEYLRDLNNHGELKRFTVPVLRQALKFLNLVPLGTKKAELIAQIDKHFAERS</sequence>
<comment type="subunit">
    <text evidence="6">Homotetramer.</text>
</comment>
<dbReference type="InterPro" id="IPR027388">
    <property type="entry name" value="Ku70_bridge/pillars_dom_sf"/>
</dbReference>
<dbReference type="NCBIfam" id="TIGR00578">
    <property type="entry name" value="ku70"/>
    <property type="match status" value="1"/>
</dbReference>
<comment type="catalytic activity">
    <reaction evidence="1">
        <text>Cleavage of an N-acetyl or N-formyl amino acid from the N-terminus of a polypeptide.</text>
        <dbReference type="EC" id="3.4.19.1"/>
    </reaction>
</comment>
<dbReference type="InterPro" id="IPR006165">
    <property type="entry name" value="Ku70"/>
</dbReference>
<evidence type="ECO:0000256" key="15">
    <source>
        <dbReference type="ARBA" id="ARBA00023172"/>
    </source>
</evidence>
<dbReference type="InterPro" id="IPR006164">
    <property type="entry name" value="DNA_bd_Ku70/Ku80"/>
</dbReference>
<keyword evidence="17" id="KW-0539">Nucleus</keyword>
<accession>A0A074ZNT4</accession>
<comment type="similarity">
    <text evidence="5">Belongs to the peptidase S9C family.</text>
</comment>
<keyword evidence="14" id="KW-0238">DNA-binding</keyword>
<dbReference type="OrthoDB" id="3249161at2759"/>
<dbReference type="InterPro" id="IPR005160">
    <property type="entry name" value="Ku_C"/>
</dbReference>
<gene>
    <name evidence="20" type="ORF">T265_07445</name>
</gene>
<dbReference type="STRING" id="6198.A0A074ZNT4"/>
<evidence type="ECO:0000256" key="1">
    <source>
        <dbReference type="ARBA" id="ARBA00000721"/>
    </source>
</evidence>
<dbReference type="FunFam" id="2.40.290.10:FF:000001">
    <property type="entry name" value="X-ray repair cross complementing 6"/>
    <property type="match status" value="1"/>
</dbReference>
<dbReference type="GO" id="GO:0005524">
    <property type="term" value="F:ATP binding"/>
    <property type="evidence" value="ECO:0007669"/>
    <property type="project" value="UniProtKB-KW"/>
</dbReference>
<reference evidence="20 21" key="1">
    <citation type="submission" date="2013-11" db="EMBL/GenBank/DDBJ databases">
        <title>Opisthorchis viverrini - life in the bile duct.</title>
        <authorList>
            <person name="Young N.D."/>
            <person name="Nagarajan N."/>
            <person name="Lin S.J."/>
            <person name="Korhonen P.K."/>
            <person name="Jex A.R."/>
            <person name="Hall R.S."/>
            <person name="Safavi-Hemami H."/>
            <person name="Kaewkong W."/>
            <person name="Bertrand D."/>
            <person name="Gao S."/>
            <person name="Seet Q."/>
            <person name="Wongkham S."/>
            <person name="Teh B.T."/>
            <person name="Wongkham C."/>
            <person name="Intapan P.M."/>
            <person name="Maleewong W."/>
            <person name="Yang X."/>
            <person name="Hu M."/>
            <person name="Wang Z."/>
            <person name="Hofmann A."/>
            <person name="Sternberg P.W."/>
            <person name="Tan P."/>
            <person name="Wang J."/>
            <person name="Gasser R.B."/>
        </authorList>
    </citation>
    <scope>NUCLEOTIDE SEQUENCE [LARGE SCALE GENOMIC DNA]</scope>
</reference>
<keyword evidence="16" id="KW-0234">DNA repair</keyword>
<dbReference type="RefSeq" id="XP_009171238.1">
    <property type="nucleotide sequence ID" value="XM_009172974.1"/>
</dbReference>
<dbReference type="GO" id="GO:0042162">
    <property type="term" value="F:telomeric DNA binding"/>
    <property type="evidence" value="ECO:0007669"/>
    <property type="project" value="InterPro"/>
</dbReference>
<evidence type="ECO:0000256" key="13">
    <source>
        <dbReference type="ARBA" id="ARBA00022840"/>
    </source>
</evidence>
<name>A0A074ZNT4_OPIVI</name>
<dbReference type="InterPro" id="IPR029058">
    <property type="entry name" value="AB_hydrolase_fold"/>
</dbReference>
<evidence type="ECO:0000259" key="19">
    <source>
        <dbReference type="SMART" id="SM00559"/>
    </source>
</evidence>
<dbReference type="Pfam" id="PF03731">
    <property type="entry name" value="Ku_N"/>
    <property type="match status" value="1"/>
</dbReference>
<dbReference type="Gene3D" id="3.40.50.1820">
    <property type="entry name" value="alpha/beta hydrolase"/>
    <property type="match status" value="1"/>
</dbReference>
<proteinExistence type="inferred from homology"/>
<keyword evidence="15" id="KW-0233">DNA recombination</keyword>
<evidence type="ECO:0000256" key="4">
    <source>
        <dbReference type="ARBA" id="ARBA00005240"/>
    </source>
</evidence>
<comment type="similarity">
    <text evidence="4">Belongs to the ku70 family.</text>
</comment>
<dbReference type="Gene3D" id="4.10.970.10">
    <property type="entry name" value="Ku70, bridge and pillars"/>
    <property type="match status" value="1"/>
</dbReference>
<evidence type="ECO:0000256" key="12">
    <source>
        <dbReference type="ARBA" id="ARBA00022806"/>
    </source>
</evidence>
<evidence type="ECO:0000256" key="9">
    <source>
        <dbReference type="ARBA" id="ARBA00022741"/>
    </source>
</evidence>
<dbReference type="InterPro" id="IPR036361">
    <property type="entry name" value="SAP_dom_sf"/>
</dbReference>
<dbReference type="GO" id="GO:0004252">
    <property type="term" value="F:serine-type endopeptidase activity"/>
    <property type="evidence" value="ECO:0007669"/>
    <property type="project" value="TreeGrafter"/>
</dbReference>
<dbReference type="GO" id="GO:0003678">
    <property type="term" value="F:DNA helicase activity"/>
    <property type="evidence" value="ECO:0007669"/>
    <property type="project" value="InterPro"/>
</dbReference>
<dbReference type="GO" id="GO:0000723">
    <property type="term" value="P:telomere maintenance"/>
    <property type="evidence" value="ECO:0007669"/>
    <property type="project" value="InterPro"/>
</dbReference>
<evidence type="ECO:0000256" key="6">
    <source>
        <dbReference type="ARBA" id="ARBA00011881"/>
    </source>
</evidence>
<dbReference type="SUPFAM" id="SSF53474">
    <property type="entry name" value="alpha/beta-Hydrolases"/>
    <property type="match status" value="1"/>
</dbReference>
<dbReference type="InterPro" id="IPR016194">
    <property type="entry name" value="SPOC-like_C_dom_sf"/>
</dbReference>
<dbReference type="SUPFAM" id="SSF53300">
    <property type="entry name" value="vWA-like"/>
    <property type="match status" value="1"/>
</dbReference>
<dbReference type="GO" id="GO:0008242">
    <property type="term" value="F:omega peptidase activity"/>
    <property type="evidence" value="ECO:0007669"/>
    <property type="project" value="UniProtKB-EC"/>
</dbReference>
<keyword evidence="12" id="KW-0347">Helicase</keyword>
<dbReference type="GeneID" id="20321624"/>